<dbReference type="PROSITE" id="PS00041">
    <property type="entry name" value="HTH_ARAC_FAMILY_1"/>
    <property type="match status" value="1"/>
</dbReference>
<feature type="compositionally biased region" description="Basic and acidic residues" evidence="4">
    <location>
        <begin position="234"/>
        <end position="251"/>
    </location>
</feature>
<evidence type="ECO:0000256" key="3">
    <source>
        <dbReference type="ARBA" id="ARBA00023163"/>
    </source>
</evidence>
<feature type="region of interest" description="Disordered" evidence="4">
    <location>
        <begin position="220"/>
        <end position="251"/>
    </location>
</feature>
<dbReference type="InterPro" id="IPR018062">
    <property type="entry name" value="HTH_AraC-typ_CS"/>
</dbReference>
<dbReference type="EMBL" id="JBHTAJ010000069">
    <property type="protein sequence ID" value="MFC7183474.1"/>
    <property type="molecule type" value="Genomic_DNA"/>
</dbReference>
<evidence type="ECO:0000313" key="7">
    <source>
        <dbReference type="Proteomes" id="UP001596435"/>
    </source>
</evidence>
<dbReference type="Pfam" id="PF12833">
    <property type="entry name" value="HTH_18"/>
    <property type="match status" value="1"/>
</dbReference>
<dbReference type="InterPro" id="IPR050204">
    <property type="entry name" value="AraC_XylS_family_regulators"/>
</dbReference>
<keyword evidence="1" id="KW-0805">Transcription regulation</keyword>
<accession>A0ABW2G207</accession>
<dbReference type="Proteomes" id="UP001596435">
    <property type="component" value="Unassembled WGS sequence"/>
</dbReference>
<organism evidence="6 7">
    <name type="scientific">Kitasatospora paranensis</name>
    <dbReference type="NCBI Taxonomy" id="258053"/>
    <lineage>
        <taxon>Bacteria</taxon>
        <taxon>Bacillati</taxon>
        <taxon>Actinomycetota</taxon>
        <taxon>Actinomycetes</taxon>
        <taxon>Kitasatosporales</taxon>
        <taxon>Streptomycetaceae</taxon>
        <taxon>Kitasatospora</taxon>
    </lineage>
</organism>
<dbReference type="SUPFAM" id="SSF46689">
    <property type="entry name" value="Homeodomain-like"/>
    <property type="match status" value="1"/>
</dbReference>
<dbReference type="PROSITE" id="PS01124">
    <property type="entry name" value="HTH_ARAC_FAMILY_2"/>
    <property type="match status" value="1"/>
</dbReference>
<dbReference type="InterPro" id="IPR018060">
    <property type="entry name" value="HTH_AraC"/>
</dbReference>
<proteinExistence type="predicted"/>
<evidence type="ECO:0000313" key="6">
    <source>
        <dbReference type="EMBL" id="MFC7183474.1"/>
    </source>
</evidence>
<reference evidence="7" key="1">
    <citation type="journal article" date="2019" name="Int. J. Syst. Evol. Microbiol.">
        <title>The Global Catalogue of Microorganisms (GCM) 10K type strain sequencing project: providing services to taxonomists for standard genome sequencing and annotation.</title>
        <authorList>
            <consortium name="The Broad Institute Genomics Platform"/>
            <consortium name="The Broad Institute Genome Sequencing Center for Infectious Disease"/>
            <person name="Wu L."/>
            <person name="Ma J."/>
        </authorList>
    </citation>
    <scope>NUCLEOTIDE SEQUENCE [LARGE SCALE GENOMIC DNA]</scope>
    <source>
        <strain evidence="7">CGMCC 1.12859</strain>
    </source>
</reference>
<keyword evidence="7" id="KW-1185">Reference proteome</keyword>
<dbReference type="SMART" id="SM00342">
    <property type="entry name" value="HTH_ARAC"/>
    <property type="match status" value="1"/>
</dbReference>
<dbReference type="RefSeq" id="WP_380232359.1">
    <property type="nucleotide sequence ID" value="NZ_JBHSVH010000002.1"/>
</dbReference>
<feature type="domain" description="HTH araC/xylS-type" evidence="5">
    <location>
        <begin position="258"/>
        <end position="359"/>
    </location>
</feature>
<dbReference type="Gene3D" id="1.10.10.60">
    <property type="entry name" value="Homeodomain-like"/>
    <property type="match status" value="2"/>
</dbReference>
<evidence type="ECO:0000256" key="2">
    <source>
        <dbReference type="ARBA" id="ARBA00023125"/>
    </source>
</evidence>
<keyword evidence="3" id="KW-0804">Transcription</keyword>
<evidence type="ECO:0000256" key="4">
    <source>
        <dbReference type="SAM" id="MobiDB-lite"/>
    </source>
</evidence>
<keyword evidence="2" id="KW-0238">DNA-binding</keyword>
<protein>
    <submittedName>
        <fullName evidence="6">Helix-turn-helix domain-containing protein</fullName>
    </submittedName>
</protein>
<sequence>MFPPPAATPARYAAAVQAVALPVLRSAPTVRPARSRGPVPTQASTGRTGMRPRPDHGRAEPRKHDLPGALRARAAVGAAHPAAAVQHAASERVWRLVWSLGAPPPPRAGGDRRAAVPGWRPLLPPGAIALVPPHRSDWIEAAAASTALGEAEFCWPGHPPEQAQPWVRMPRSPDPSPVLLEYLLWLGTARPQRWRELAAQSLWMVLSVLLEGCPPTGLQTGHVDAPGRPAPRSADPRFPDVGGHESEGRVEPGRPELAAALRYVRDAWREGPRPLTLVELADAAAVSRGHFARMFQAHFGVGAITALEQVRLAYAEQLLEAGELNVSQVARACGFADPLHFSRRFRATHGLAPQVFRRTPEAAVRRCDSPAVRTLVRLTGI</sequence>
<dbReference type="PANTHER" id="PTHR46796">
    <property type="entry name" value="HTH-TYPE TRANSCRIPTIONAL ACTIVATOR RHAS-RELATED"/>
    <property type="match status" value="1"/>
</dbReference>
<name>A0ABW2G207_9ACTN</name>
<gene>
    <name evidence="6" type="ORF">ACFQMG_28420</name>
</gene>
<comment type="caution">
    <text evidence="6">The sequence shown here is derived from an EMBL/GenBank/DDBJ whole genome shotgun (WGS) entry which is preliminary data.</text>
</comment>
<dbReference type="InterPro" id="IPR009057">
    <property type="entry name" value="Homeodomain-like_sf"/>
</dbReference>
<evidence type="ECO:0000259" key="5">
    <source>
        <dbReference type="PROSITE" id="PS01124"/>
    </source>
</evidence>
<evidence type="ECO:0000256" key="1">
    <source>
        <dbReference type="ARBA" id="ARBA00023015"/>
    </source>
</evidence>
<feature type="region of interest" description="Disordered" evidence="4">
    <location>
        <begin position="29"/>
        <end position="65"/>
    </location>
</feature>
<feature type="compositionally biased region" description="Basic and acidic residues" evidence="4">
    <location>
        <begin position="52"/>
        <end position="65"/>
    </location>
</feature>